<dbReference type="PIRSF" id="PIRSF006066">
    <property type="entry name" value="HI0050"/>
    <property type="match status" value="1"/>
</dbReference>
<dbReference type="GO" id="GO:0022857">
    <property type="term" value="F:transmembrane transporter activity"/>
    <property type="evidence" value="ECO:0007669"/>
    <property type="project" value="TreeGrafter"/>
</dbReference>
<evidence type="ECO:0000256" key="4">
    <source>
        <dbReference type="ARBA" id="ARBA00022692"/>
    </source>
</evidence>
<feature type="transmembrane region" description="Helical" evidence="7">
    <location>
        <begin position="7"/>
        <end position="34"/>
    </location>
</feature>
<evidence type="ECO:0000256" key="6">
    <source>
        <dbReference type="ARBA" id="ARBA00023136"/>
    </source>
</evidence>
<dbReference type="Pfam" id="PF06808">
    <property type="entry name" value="DctM"/>
    <property type="match status" value="1"/>
</dbReference>
<dbReference type="RefSeq" id="WP_109732483.1">
    <property type="nucleotide sequence ID" value="NZ_BAAACK010000005.1"/>
</dbReference>
<keyword evidence="10" id="KW-1185">Reference proteome</keyword>
<reference evidence="9 10" key="1">
    <citation type="submission" date="2018-05" db="EMBL/GenBank/DDBJ databases">
        <title>The Hungate 1000. A catalogue of reference genomes from the rumen microbiome.</title>
        <authorList>
            <person name="Kelly W."/>
        </authorList>
    </citation>
    <scope>NUCLEOTIDE SEQUENCE [LARGE SCALE GENOMIC DNA]</scope>
    <source>
        <strain evidence="9 10">NLAE-zl-C242</strain>
    </source>
</reference>
<feature type="transmembrane region" description="Helical" evidence="7">
    <location>
        <begin position="241"/>
        <end position="260"/>
    </location>
</feature>
<protein>
    <submittedName>
        <fullName evidence="9">C4-dicarboxylate transporter DctM subunit</fullName>
    </submittedName>
</protein>
<evidence type="ECO:0000256" key="7">
    <source>
        <dbReference type="SAM" id="Phobius"/>
    </source>
</evidence>
<keyword evidence="2" id="KW-1003">Cell membrane</keyword>
<evidence type="ECO:0000256" key="1">
    <source>
        <dbReference type="ARBA" id="ARBA00004429"/>
    </source>
</evidence>
<proteinExistence type="predicted"/>
<feature type="transmembrane region" description="Helical" evidence="7">
    <location>
        <begin position="272"/>
        <end position="294"/>
    </location>
</feature>
<evidence type="ECO:0000259" key="8">
    <source>
        <dbReference type="Pfam" id="PF06808"/>
    </source>
</evidence>
<dbReference type="NCBIfam" id="TIGR00786">
    <property type="entry name" value="dctM"/>
    <property type="match status" value="1"/>
</dbReference>
<comment type="caution">
    <text evidence="9">The sequence shown here is derived from an EMBL/GenBank/DDBJ whole genome shotgun (WGS) entry which is preliminary data.</text>
</comment>
<feature type="transmembrane region" description="Helical" evidence="7">
    <location>
        <begin position="138"/>
        <end position="158"/>
    </location>
</feature>
<dbReference type="InterPro" id="IPR004681">
    <property type="entry name" value="TRAP_DctM"/>
</dbReference>
<evidence type="ECO:0000313" key="10">
    <source>
        <dbReference type="Proteomes" id="UP000245845"/>
    </source>
</evidence>
<feature type="domain" description="TRAP C4-dicarboxylate transport system permease DctM subunit" evidence="8">
    <location>
        <begin position="7"/>
        <end position="417"/>
    </location>
</feature>
<evidence type="ECO:0000256" key="2">
    <source>
        <dbReference type="ARBA" id="ARBA00022475"/>
    </source>
</evidence>
<feature type="transmembrane region" description="Helical" evidence="7">
    <location>
        <begin position="170"/>
        <end position="192"/>
    </location>
</feature>
<feature type="transmembrane region" description="Helical" evidence="7">
    <location>
        <begin position="397"/>
        <end position="421"/>
    </location>
</feature>
<dbReference type="EMBL" id="QGDL01000011">
    <property type="protein sequence ID" value="PWJ27671.1"/>
    <property type="molecule type" value="Genomic_DNA"/>
</dbReference>
<keyword evidence="3" id="KW-0997">Cell inner membrane</keyword>
<feature type="transmembrane region" description="Helical" evidence="7">
    <location>
        <begin position="213"/>
        <end position="235"/>
    </location>
</feature>
<evidence type="ECO:0000256" key="5">
    <source>
        <dbReference type="ARBA" id="ARBA00022989"/>
    </source>
</evidence>
<dbReference type="Proteomes" id="UP000245845">
    <property type="component" value="Unassembled WGS sequence"/>
</dbReference>
<name>A0A2Y9BLD7_9FIRM</name>
<organism evidence="9 10">
    <name type="scientific">Faecalicatena orotica</name>
    <dbReference type="NCBI Taxonomy" id="1544"/>
    <lineage>
        <taxon>Bacteria</taxon>
        <taxon>Bacillati</taxon>
        <taxon>Bacillota</taxon>
        <taxon>Clostridia</taxon>
        <taxon>Lachnospirales</taxon>
        <taxon>Lachnospiraceae</taxon>
        <taxon>Faecalicatena</taxon>
    </lineage>
</organism>
<sequence>MISLVLFGVMIILLILNVPVAIALGLASLAAILYSGDLTTGYIVQNLVTSSDSFTTMAIPFFVLAGEMMGGGGISRRLMDSARVFFGRFTGGLAIVTVVVCMFFAAISGSGPATVAAVGGMVIPSMLAAGYDKKFTLAVIAAAGSIGVIIPPSIPMVIYSVSTNQSISELFMAGFVPGILIGLTLIAYSYFYCKKRGYQGDKEPFSWKRAGKVLWDAKWALICPVIILGGIYGGIFTPTEAAAVAAAYGFIVGVFVYKELTLKEAVKVIKSAVVTTSTIMLVIGCAAVFTKVLAVAKIPTLVANAITGLNANKIVILILINVVLIFVGCFMETLCAIMILAPIFLPIVTAVGVDPIHFGIVMVVNLAIGFITPPLGINLFVASRVGGAQLSEVIKGIVPFIVVMIIDLLLITYLPAISLFLPKLFMR</sequence>
<dbReference type="PANTHER" id="PTHR33362:SF5">
    <property type="entry name" value="C4-DICARBOXYLATE TRAP TRANSPORTER LARGE PERMEASE PROTEIN DCTM"/>
    <property type="match status" value="1"/>
</dbReference>
<evidence type="ECO:0000256" key="3">
    <source>
        <dbReference type="ARBA" id="ARBA00022519"/>
    </source>
</evidence>
<dbReference type="AlphaFoldDB" id="A0A2Y9BLD7"/>
<feature type="transmembrane region" description="Helical" evidence="7">
    <location>
        <begin position="314"/>
        <end position="344"/>
    </location>
</feature>
<keyword evidence="5 7" id="KW-1133">Transmembrane helix</keyword>
<dbReference type="PANTHER" id="PTHR33362">
    <property type="entry name" value="SIALIC ACID TRAP TRANSPORTER PERMEASE PROTEIN SIAT-RELATED"/>
    <property type="match status" value="1"/>
</dbReference>
<dbReference type="GO" id="GO:0005886">
    <property type="term" value="C:plasma membrane"/>
    <property type="evidence" value="ECO:0007669"/>
    <property type="project" value="UniProtKB-SubCell"/>
</dbReference>
<evidence type="ECO:0000313" key="9">
    <source>
        <dbReference type="EMBL" id="PWJ27671.1"/>
    </source>
</evidence>
<dbReference type="OrthoDB" id="9785600at2"/>
<keyword evidence="4 7" id="KW-0812">Transmembrane</keyword>
<feature type="transmembrane region" description="Helical" evidence="7">
    <location>
        <begin position="86"/>
        <end position="107"/>
    </location>
</feature>
<feature type="transmembrane region" description="Helical" evidence="7">
    <location>
        <begin position="113"/>
        <end position="131"/>
    </location>
</feature>
<accession>A0A2Y9BLD7</accession>
<keyword evidence="6 7" id="KW-0472">Membrane</keyword>
<dbReference type="InterPro" id="IPR010656">
    <property type="entry name" value="DctM"/>
</dbReference>
<gene>
    <name evidence="9" type="ORF">A8806_111107</name>
</gene>
<comment type="subcellular location">
    <subcellularLocation>
        <location evidence="1">Cell inner membrane</location>
        <topology evidence="1">Multi-pass membrane protein</topology>
    </subcellularLocation>
</comment>
<feature type="transmembrane region" description="Helical" evidence="7">
    <location>
        <begin position="356"/>
        <end position="377"/>
    </location>
</feature>